<evidence type="ECO:0000313" key="2">
    <source>
        <dbReference type="Proteomes" id="UP000288587"/>
    </source>
</evidence>
<proteinExistence type="predicted"/>
<protein>
    <submittedName>
        <fullName evidence="1">Uncharacterized protein</fullName>
    </submittedName>
</protein>
<reference evidence="1 2" key="1">
    <citation type="submission" date="2019-01" db="EMBL/GenBank/DDBJ databases">
        <authorList>
            <person name="Chen W.-M."/>
        </authorList>
    </citation>
    <scope>NUCLEOTIDE SEQUENCE [LARGE SCALE GENOMIC DNA]</scope>
    <source>
        <strain evidence="1 2">CCP-18</strain>
    </source>
</reference>
<dbReference type="EMBL" id="SACM01000001">
    <property type="protein sequence ID" value="RVT87805.1"/>
    <property type="molecule type" value="Genomic_DNA"/>
</dbReference>
<name>A0A3S2V445_9BURK</name>
<sequence length="673" mass="74944">MNAGLSLTWHSGSVLPFASLWHTLQRLMHLNAMRAKELQELLVGSWQAPSVYRADLLFNELPYGGNRQRAGAVHTDQLARAMGEPAHAFEWSHLGRMPDAVRCLVGSGLRICPACAAGGYHSALFSLKALDRCPIHRCDLVSRCRCGAPFDPILRMVGATHAGQCRCGQTAFFTSTTCRRPTLCADDVRPMRSVAAWLEDICTVVRPWTQRKHAQEAHDRVFMSALGAWSAQLGLSAPPSDQGASADGGFATATISVHQLKAPTTRGSKVVQPQDFRFATASTDRMWLQTEATVAYRAMNRHIRRHVGRYSDRFAMQFLGNPDPLAMADQMRAHHQAMVGFAELVFCFSMERLAMNRRWPYRQALDPSQRALQDWLEDPWVGAPCGPEHELPQNAKSWLTRQVAAARVTHAWRRAQACAMQAICSGLADWRSATEQVNGYSASSGGQAEAWNWHTAPPPYQVTWAASAKGSRLRFASHPATVRIDWTMTAMTKTERRAAWCNVQARRQGLLDQLTAGPTLSWTRRDGWRAIDSTHAEQSSAKAHRLFLPRGERMSVWLFCSPEGYTVRAVNAKLEVTGASPKEAFAAMREALSMYQARYGAIPTAKPTRKLARGESRASRGDLVQCYALHLAHIRYDLGFWRGAESFNQLAHSLLVADRRLPAEERAATWLEC</sequence>
<accession>A0A3S2V445</accession>
<dbReference type="RefSeq" id="WP_127680349.1">
    <property type="nucleotide sequence ID" value="NZ_SACM01000001.1"/>
</dbReference>
<dbReference type="OrthoDB" id="9115345at2"/>
<dbReference type="Proteomes" id="UP000288587">
    <property type="component" value="Unassembled WGS sequence"/>
</dbReference>
<dbReference type="AlphaFoldDB" id="A0A3S2V445"/>
<keyword evidence="2" id="KW-1185">Reference proteome</keyword>
<gene>
    <name evidence="1" type="ORF">EOD73_01925</name>
</gene>
<evidence type="ECO:0000313" key="1">
    <source>
        <dbReference type="EMBL" id="RVT87805.1"/>
    </source>
</evidence>
<organism evidence="1 2">
    <name type="scientific">Inhella crocodyli</name>
    <dbReference type="NCBI Taxonomy" id="2499851"/>
    <lineage>
        <taxon>Bacteria</taxon>
        <taxon>Pseudomonadati</taxon>
        <taxon>Pseudomonadota</taxon>
        <taxon>Betaproteobacteria</taxon>
        <taxon>Burkholderiales</taxon>
        <taxon>Sphaerotilaceae</taxon>
        <taxon>Inhella</taxon>
    </lineage>
</organism>
<comment type="caution">
    <text evidence="1">The sequence shown here is derived from an EMBL/GenBank/DDBJ whole genome shotgun (WGS) entry which is preliminary data.</text>
</comment>